<sequence>MIRNFFTKRFKLKSIYEAKDSKLIYVLIQNILVGSLIAFPLVFQIIQTDSQRLAERVFAPYYENTSWQNELPNCRYDDQLSCQNNKQKVIKVKNQRIVFDPTDQYDVDDKESITIIFGKKHIHANLLGFDLYGGYNDQLVKALDQKDADQLLLGIVSSVKMQAVAMMMQLFYPITIVTNIIYIAIVSLMALLFNIGNSKKLTYRQFFSFLSYAATLPAIFAFMIGTIFSIAFLYIAFNFGVILFAYYVYRKYNRVV</sequence>
<reference evidence="3" key="1">
    <citation type="journal article" date="2019" name="Int. J. Syst. Evol. Microbiol.">
        <title>The Global Catalogue of Microorganisms (GCM) 10K type strain sequencing project: providing services to taxonomists for standard genome sequencing and annotation.</title>
        <authorList>
            <consortium name="The Broad Institute Genomics Platform"/>
            <consortium name="The Broad Institute Genome Sequencing Center for Infectious Disease"/>
            <person name="Wu L."/>
            <person name="Ma J."/>
        </authorList>
    </citation>
    <scope>NUCLEOTIDE SEQUENCE [LARGE SCALE GENOMIC DNA]</scope>
    <source>
        <strain evidence="3">CGMCC 1.14993</strain>
    </source>
</reference>
<protein>
    <recommendedName>
        <fullName evidence="4">DUF1189 domain-containing protein</fullName>
    </recommendedName>
</protein>
<dbReference type="Pfam" id="PF06691">
    <property type="entry name" value="DUF1189"/>
    <property type="match status" value="1"/>
</dbReference>
<gene>
    <name evidence="2" type="ORF">GCM10007380_01050</name>
</gene>
<feature type="transmembrane region" description="Helical" evidence="1">
    <location>
        <begin position="230"/>
        <end position="249"/>
    </location>
</feature>
<feature type="transmembrane region" description="Helical" evidence="1">
    <location>
        <begin position="170"/>
        <end position="194"/>
    </location>
</feature>
<dbReference type="RefSeq" id="WP_088002707.1">
    <property type="nucleotide sequence ID" value="NZ_BMHB01000001.1"/>
</dbReference>
<dbReference type="AlphaFoldDB" id="A0A8J3AI14"/>
<dbReference type="OrthoDB" id="2830912at2"/>
<accession>A0A8J3AI14</accession>
<keyword evidence="1" id="KW-0812">Transmembrane</keyword>
<evidence type="ECO:0008006" key="4">
    <source>
        <dbReference type="Google" id="ProtNLM"/>
    </source>
</evidence>
<evidence type="ECO:0000256" key="1">
    <source>
        <dbReference type="SAM" id="Phobius"/>
    </source>
</evidence>
<organism evidence="2 3">
    <name type="scientific">Gottfriedia solisilvae</name>
    <dbReference type="NCBI Taxonomy" id="1516104"/>
    <lineage>
        <taxon>Bacteria</taxon>
        <taxon>Bacillati</taxon>
        <taxon>Bacillota</taxon>
        <taxon>Bacilli</taxon>
        <taxon>Bacillales</taxon>
        <taxon>Bacillaceae</taxon>
        <taxon>Gottfriedia</taxon>
    </lineage>
</organism>
<keyword evidence="1" id="KW-1133">Transmembrane helix</keyword>
<proteinExistence type="predicted"/>
<dbReference type="Proteomes" id="UP000626244">
    <property type="component" value="Unassembled WGS sequence"/>
</dbReference>
<feature type="transmembrane region" description="Helical" evidence="1">
    <location>
        <begin position="23"/>
        <end position="46"/>
    </location>
</feature>
<feature type="transmembrane region" description="Helical" evidence="1">
    <location>
        <begin position="206"/>
        <end position="224"/>
    </location>
</feature>
<evidence type="ECO:0000313" key="2">
    <source>
        <dbReference type="EMBL" id="GGI10091.1"/>
    </source>
</evidence>
<name>A0A8J3AI14_9BACI</name>
<comment type="caution">
    <text evidence="2">The sequence shown here is derived from an EMBL/GenBank/DDBJ whole genome shotgun (WGS) entry which is preliminary data.</text>
</comment>
<dbReference type="EMBL" id="BMHB01000001">
    <property type="protein sequence ID" value="GGI10091.1"/>
    <property type="molecule type" value="Genomic_DNA"/>
</dbReference>
<dbReference type="InterPro" id="IPR009574">
    <property type="entry name" value="DUF1189"/>
</dbReference>
<evidence type="ECO:0000313" key="3">
    <source>
        <dbReference type="Proteomes" id="UP000626244"/>
    </source>
</evidence>
<keyword evidence="1" id="KW-0472">Membrane</keyword>
<keyword evidence="3" id="KW-1185">Reference proteome</keyword>